<dbReference type="VEuPathDB" id="FungiDB:LELG_04548"/>
<dbReference type="OMA" id="WGLICTG"/>
<organism evidence="7 8">
    <name type="scientific">Lodderomyces elongisporus (strain ATCC 11503 / CBS 2605 / JCM 1781 / NBRC 1676 / NRRL YB-4239)</name>
    <name type="common">Yeast</name>
    <name type="synonym">Saccharomyces elongisporus</name>
    <dbReference type="NCBI Taxonomy" id="379508"/>
    <lineage>
        <taxon>Eukaryota</taxon>
        <taxon>Fungi</taxon>
        <taxon>Dikarya</taxon>
        <taxon>Ascomycota</taxon>
        <taxon>Saccharomycotina</taxon>
        <taxon>Pichiomycetes</taxon>
        <taxon>Debaryomycetaceae</taxon>
        <taxon>Candida/Lodderomyces clade</taxon>
        <taxon>Lodderomyces</taxon>
    </lineage>
</organism>
<dbReference type="Gene3D" id="1.20.1250.20">
    <property type="entry name" value="MFS general substrate transporter like domains"/>
    <property type="match status" value="2"/>
</dbReference>
<dbReference type="HOGENOM" id="CLU_012596_0_1_1"/>
<accession>A5E4K9</accession>
<feature type="compositionally biased region" description="Low complexity" evidence="5">
    <location>
        <begin position="319"/>
        <end position="342"/>
    </location>
</feature>
<gene>
    <name evidence="7" type="ORF">LELG_04548</name>
</gene>
<dbReference type="InterPro" id="IPR036259">
    <property type="entry name" value="MFS_trans_sf"/>
</dbReference>
<dbReference type="InterPro" id="IPR011701">
    <property type="entry name" value="MFS"/>
</dbReference>
<evidence type="ECO:0000256" key="2">
    <source>
        <dbReference type="ARBA" id="ARBA00022692"/>
    </source>
</evidence>
<dbReference type="GO" id="GO:0022857">
    <property type="term" value="F:transmembrane transporter activity"/>
    <property type="evidence" value="ECO:0007669"/>
    <property type="project" value="InterPro"/>
</dbReference>
<dbReference type="SUPFAM" id="SSF103473">
    <property type="entry name" value="MFS general substrate transporter"/>
    <property type="match status" value="2"/>
</dbReference>
<dbReference type="KEGG" id="lel:PVL30_004267"/>
<proteinExistence type="predicted"/>
<evidence type="ECO:0000256" key="1">
    <source>
        <dbReference type="ARBA" id="ARBA00004141"/>
    </source>
</evidence>
<evidence type="ECO:0000256" key="4">
    <source>
        <dbReference type="ARBA" id="ARBA00023136"/>
    </source>
</evidence>
<dbReference type="InParanoid" id="A5E4K9"/>
<dbReference type="Pfam" id="PF07690">
    <property type="entry name" value="MFS_1"/>
    <property type="match status" value="1"/>
</dbReference>
<evidence type="ECO:0008006" key="9">
    <source>
        <dbReference type="Google" id="ProtNLM"/>
    </source>
</evidence>
<protein>
    <recommendedName>
        <fullName evidence="9">Nodulin-like domain-containing protein</fullName>
    </recommendedName>
</protein>
<feature type="transmembrane region" description="Helical" evidence="6">
    <location>
        <begin position="491"/>
        <end position="517"/>
    </location>
</feature>
<feature type="transmembrane region" description="Helical" evidence="6">
    <location>
        <begin position="569"/>
        <end position="592"/>
    </location>
</feature>
<feature type="transmembrane region" description="Helical" evidence="6">
    <location>
        <begin position="110"/>
        <end position="130"/>
    </location>
</feature>
<feature type="transmembrane region" description="Helical" evidence="6">
    <location>
        <begin position="203"/>
        <end position="225"/>
    </location>
</feature>
<dbReference type="AlphaFoldDB" id="A5E4K9"/>
<dbReference type="GO" id="GO:0000329">
    <property type="term" value="C:fungal-type vacuole membrane"/>
    <property type="evidence" value="ECO:0007669"/>
    <property type="project" value="TreeGrafter"/>
</dbReference>
<evidence type="ECO:0000256" key="6">
    <source>
        <dbReference type="SAM" id="Phobius"/>
    </source>
</evidence>
<dbReference type="Proteomes" id="UP000001996">
    <property type="component" value="Unassembled WGS sequence"/>
</dbReference>
<feature type="transmembrane region" description="Helical" evidence="6">
    <location>
        <begin position="136"/>
        <end position="159"/>
    </location>
</feature>
<evidence type="ECO:0000313" key="7">
    <source>
        <dbReference type="EMBL" id="EDK46367.1"/>
    </source>
</evidence>
<comment type="subcellular location">
    <subcellularLocation>
        <location evidence="1">Membrane</location>
        <topology evidence="1">Multi-pass membrane protein</topology>
    </subcellularLocation>
</comment>
<feature type="transmembrane region" description="Helical" evidence="6">
    <location>
        <begin position="434"/>
        <end position="455"/>
    </location>
</feature>
<dbReference type="OrthoDB" id="410267at2759"/>
<dbReference type="PANTHER" id="PTHR21576">
    <property type="entry name" value="UNCHARACTERIZED NODULIN-LIKE PROTEIN"/>
    <property type="match status" value="1"/>
</dbReference>
<dbReference type="PANTHER" id="PTHR21576:SF166">
    <property type="entry name" value="ADR278WP"/>
    <property type="match status" value="1"/>
</dbReference>
<evidence type="ECO:0000256" key="3">
    <source>
        <dbReference type="ARBA" id="ARBA00022989"/>
    </source>
</evidence>
<dbReference type="EMBL" id="CH981529">
    <property type="protein sequence ID" value="EDK46367.1"/>
    <property type="molecule type" value="Genomic_DNA"/>
</dbReference>
<feature type="transmembrane region" description="Helical" evidence="6">
    <location>
        <begin position="44"/>
        <end position="63"/>
    </location>
</feature>
<feature type="transmembrane region" description="Helical" evidence="6">
    <location>
        <begin position="379"/>
        <end position="406"/>
    </location>
</feature>
<dbReference type="STRING" id="379508.A5E4K9"/>
<feature type="transmembrane region" description="Helical" evidence="6">
    <location>
        <begin position="171"/>
        <end position="197"/>
    </location>
</feature>
<keyword evidence="2 6" id="KW-0812">Transmembrane</keyword>
<keyword evidence="8" id="KW-1185">Reference proteome</keyword>
<evidence type="ECO:0000256" key="5">
    <source>
        <dbReference type="SAM" id="MobiDB-lite"/>
    </source>
</evidence>
<feature type="transmembrane region" description="Helical" evidence="6">
    <location>
        <begin position="529"/>
        <end position="549"/>
    </location>
</feature>
<name>A5E4K9_LODEL</name>
<keyword evidence="4 6" id="KW-0472">Membrane</keyword>
<dbReference type="eggNOG" id="ENOG502QQN9">
    <property type="taxonomic scope" value="Eukaryota"/>
</dbReference>
<feature type="transmembrane region" description="Helical" evidence="6">
    <location>
        <begin position="467"/>
        <end position="485"/>
    </location>
</feature>
<dbReference type="GeneID" id="5231626"/>
<dbReference type="FunCoup" id="A5E4K9">
    <property type="interactions" value="73"/>
</dbReference>
<keyword evidence="3 6" id="KW-1133">Transmembrane helix</keyword>
<reference evidence="7 8" key="1">
    <citation type="journal article" date="2009" name="Nature">
        <title>Evolution of pathogenicity and sexual reproduction in eight Candida genomes.</title>
        <authorList>
            <person name="Butler G."/>
            <person name="Rasmussen M.D."/>
            <person name="Lin M.F."/>
            <person name="Santos M.A."/>
            <person name="Sakthikumar S."/>
            <person name="Munro C.A."/>
            <person name="Rheinbay E."/>
            <person name="Grabherr M."/>
            <person name="Forche A."/>
            <person name="Reedy J.L."/>
            <person name="Agrafioti I."/>
            <person name="Arnaud M.B."/>
            <person name="Bates S."/>
            <person name="Brown A.J."/>
            <person name="Brunke S."/>
            <person name="Costanzo M.C."/>
            <person name="Fitzpatrick D.A."/>
            <person name="de Groot P.W."/>
            <person name="Harris D."/>
            <person name="Hoyer L.L."/>
            <person name="Hube B."/>
            <person name="Klis F.M."/>
            <person name="Kodira C."/>
            <person name="Lennard N."/>
            <person name="Logue M.E."/>
            <person name="Martin R."/>
            <person name="Neiman A.M."/>
            <person name="Nikolaou E."/>
            <person name="Quail M.A."/>
            <person name="Quinn J."/>
            <person name="Santos M.C."/>
            <person name="Schmitzberger F.F."/>
            <person name="Sherlock G."/>
            <person name="Shah P."/>
            <person name="Silverstein K.A."/>
            <person name="Skrzypek M.S."/>
            <person name="Soll D."/>
            <person name="Staggs R."/>
            <person name="Stansfield I."/>
            <person name="Stumpf M.P."/>
            <person name="Sudbery P.E."/>
            <person name="Srikantha T."/>
            <person name="Zeng Q."/>
            <person name="Berman J."/>
            <person name="Berriman M."/>
            <person name="Heitman J."/>
            <person name="Gow N.A."/>
            <person name="Lorenz M.C."/>
            <person name="Birren B.W."/>
            <person name="Kellis M."/>
            <person name="Cuomo C.A."/>
        </authorList>
    </citation>
    <scope>NUCLEOTIDE SEQUENCE [LARGE SCALE GENOMIC DNA]</scope>
    <source>
        <strain evidence="8">ATCC 11503 / BCRC 21390 / CBS 2605 / JCM 1781 / NBRC 1676 / NRRL YB-4239</strain>
    </source>
</reference>
<evidence type="ECO:0000313" key="8">
    <source>
        <dbReference type="Proteomes" id="UP000001996"/>
    </source>
</evidence>
<sequence length="598" mass="65376">MPEESPQHRNAGVLPYSMPGRLFKLFWVKEHHHHIASAHLPLRLLALLVSIFVALASGTPYLYGVYSPQLIKRIGLTTSDSATISLASNMGSSIGGLPGGLLIDHYGPQLSIFIGSICIFLGYFVLFKIYQHQYAHLLVICVAMIFVGFGSITSYFATLKASQANFPKNKGVAGAIPVSCYGFAATVFSIISAAFFNDNAGELLEFLACFCGAVNFFGSFFVHVYHADEEDGGGDIEDQEIFNPLSLQSQYSRDRHGSNYLPEDEISLLTEIEPPAQSVSKAESLKGSFSFWGIGDRTPRASMSLQESEANSIVGDLRGGNATNGNNNSDNNKNTNNTNAITNSGNAEEVTVAKVKARLQTPYQTIKERLTDKVFLTHYLIVSVASGIGQMYIYSVGFVVIAQYYYNKKHGIDMSLRNVASTLAHDPEAASIQAIQVSIISIASFVGRLLSGFISDYIYKQWHIQRLWIVAFTLILLASGQFIAIQNVSSFHLTSVVSAIIGGSYGLIFGTYPAVIADSFGTKTFSTNWGLICTGPLLILFVLNKYFGWIYDLNTDKETGICYLGNKCYMGAFEASLVLCGVCFVVVVALMFTQRKRN</sequence>
<feature type="region of interest" description="Disordered" evidence="5">
    <location>
        <begin position="316"/>
        <end position="342"/>
    </location>
</feature>
<feature type="transmembrane region" description="Helical" evidence="6">
    <location>
        <begin position="83"/>
        <end position="103"/>
    </location>
</feature>